<keyword evidence="2" id="KW-0479">Metal-binding</keyword>
<sequence>MTGIITPPPDASRPVVVVNADGSRPVVVVNADDYGLSPGVSQGILALIRQGRLSGTSCMTATPYWPEHATWLAEVADQADIGLHLTLTDQEPAGPCPALAPSGRFGSVGDLMVRALTGRLMGAAIQADLTAEIDRQLDLFEAHAGRAPSHVDGHQHVHLLPGIRGLVLDAVARRYPAGSVYVRDCSEPIPAVLARGVDSVKALIIATLARGLAAAAARRGIPTNRGFRGVYDFGPGRDFPALMAKFLEPARDRALIMVHPALPDEVLAGLDPVVASRQVEQAYLAGPAFAALLDRAGVRLGRLLG</sequence>
<dbReference type="GO" id="GO:0016787">
    <property type="term" value="F:hydrolase activity"/>
    <property type="evidence" value="ECO:0007669"/>
    <property type="project" value="UniProtKB-KW"/>
</dbReference>
<dbReference type="RefSeq" id="WP_145732764.1">
    <property type="nucleotide sequence ID" value="NZ_VITR01000007.1"/>
</dbReference>
<accession>A0A560H5X8</accession>
<name>A0A560H5X8_9PROT</name>
<gene>
    <name evidence="6" type="ORF">FBZ90_10788</name>
</gene>
<dbReference type="GO" id="GO:0046872">
    <property type="term" value="F:metal ion binding"/>
    <property type="evidence" value="ECO:0007669"/>
    <property type="project" value="UniProtKB-KW"/>
</dbReference>
<dbReference type="AlphaFoldDB" id="A0A560H5X8"/>
<dbReference type="EMBL" id="VITR01000007">
    <property type="protein sequence ID" value="TWB41717.1"/>
    <property type="molecule type" value="Genomic_DNA"/>
</dbReference>
<reference evidence="6 7" key="1">
    <citation type="submission" date="2019-06" db="EMBL/GenBank/DDBJ databases">
        <title>Genomic Encyclopedia of Type Strains, Phase IV (KMG-V): Genome sequencing to study the core and pangenomes of soil and plant-associated prokaryotes.</title>
        <authorList>
            <person name="Whitman W."/>
        </authorList>
    </citation>
    <scope>NUCLEOTIDE SEQUENCE [LARGE SCALE GENOMIC DNA]</scope>
    <source>
        <strain evidence="6 7">BR 11622</strain>
    </source>
</reference>
<dbReference type="SUPFAM" id="SSF88713">
    <property type="entry name" value="Glycoside hydrolase/deacetylase"/>
    <property type="match status" value="1"/>
</dbReference>
<evidence type="ECO:0000256" key="1">
    <source>
        <dbReference type="ARBA" id="ARBA00001946"/>
    </source>
</evidence>
<dbReference type="PANTHER" id="PTHR31609">
    <property type="entry name" value="YDJC DEACETYLASE FAMILY MEMBER"/>
    <property type="match status" value="1"/>
</dbReference>
<dbReference type="GO" id="GO:0005975">
    <property type="term" value="P:carbohydrate metabolic process"/>
    <property type="evidence" value="ECO:0007669"/>
    <property type="project" value="InterPro"/>
</dbReference>
<dbReference type="Gene3D" id="3.20.20.370">
    <property type="entry name" value="Glycoside hydrolase/deacetylase"/>
    <property type="match status" value="1"/>
</dbReference>
<comment type="cofactor">
    <cofactor evidence="1">
        <name>Mg(2+)</name>
        <dbReference type="ChEBI" id="CHEBI:18420"/>
    </cofactor>
</comment>
<dbReference type="PANTHER" id="PTHR31609:SF1">
    <property type="entry name" value="CARBOHYDRATE DEACETYLASE"/>
    <property type="match status" value="1"/>
</dbReference>
<evidence type="ECO:0000313" key="7">
    <source>
        <dbReference type="Proteomes" id="UP000315751"/>
    </source>
</evidence>
<proteinExistence type="predicted"/>
<keyword evidence="7" id="KW-1185">Reference proteome</keyword>
<organism evidence="6 7">
    <name type="scientific">Nitrospirillum amazonense</name>
    <dbReference type="NCBI Taxonomy" id="28077"/>
    <lineage>
        <taxon>Bacteria</taxon>
        <taxon>Pseudomonadati</taxon>
        <taxon>Pseudomonadota</taxon>
        <taxon>Alphaproteobacteria</taxon>
        <taxon>Rhodospirillales</taxon>
        <taxon>Azospirillaceae</taxon>
        <taxon>Nitrospirillum</taxon>
    </lineage>
</organism>
<keyword evidence="4" id="KW-0460">Magnesium</keyword>
<dbReference type="Pfam" id="PF04794">
    <property type="entry name" value="YdjC"/>
    <property type="match status" value="1"/>
</dbReference>
<evidence type="ECO:0000256" key="4">
    <source>
        <dbReference type="ARBA" id="ARBA00022842"/>
    </source>
</evidence>
<keyword evidence="3" id="KW-0378">Hydrolase</keyword>
<dbReference type="Proteomes" id="UP000315751">
    <property type="component" value="Unassembled WGS sequence"/>
</dbReference>
<evidence type="ECO:0000256" key="2">
    <source>
        <dbReference type="ARBA" id="ARBA00022723"/>
    </source>
</evidence>
<dbReference type="OrthoDB" id="9774177at2"/>
<dbReference type="CDD" id="cd10807">
    <property type="entry name" value="YdjC_like_3"/>
    <property type="match status" value="1"/>
</dbReference>
<evidence type="ECO:0000313" key="6">
    <source>
        <dbReference type="EMBL" id="TWB41717.1"/>
    </source>
</evidence>
<protein>
    <recommendedName>
        <fullName evidence="8">ChbG/HpnK family deacetylase</fullName>
    </recommendedName>
</protein>
<keyword evidence="5" id="KW-0119">Carbohydrate metabolism</keyword>
<dbReference type="InterPro" id="IPR011330">
    <property type="entry name" value="Glyco_hydro/deAcase_b/a-brl"/>
</dbReference>
<dbReference type="InterPro" id="IPR006879">
    <property type="entry name" value="YdjC-like"/>
</dbReference>
<evidence type="ECO:0000256" key="3">
    <source>
        <dbReference type="ARBA" id="ARBA00022801"/>
    </source>
</evidence>
<evidence type="ECO:0008006" key="8">
    <source>
        <dbReference type="Google" id="ProtNLM"/>
    </source>
</evidence>
<evidence type="ECO:0000256" key="5">
    <source>
        <dbReference type="ARBA" id="ARBA00023277"/>
    </source>
</evidence>
<comment type="caution">
    <text evidence="6">The sequence shown here is derived from an EMBL/GenBank/DDBJ whole genome shotgun (WGS) entry which is preliminary data.</text>
</comment>
<dbReference type="GO" id="GO:0019213">
    <property type="term" value="F:deacetylase activity"/>
    <property type="evidence" value="ECO:0007669"/>
    <property type="project" value="TreeGrafter"/>
</dbReference>